<accession>A0ABU0KRR3</accession>
<organism evidence="2 3">
    <name type="scientific">Paenibacillus brasilensis</name>
    <dbReference type="NCBI Taxonomy" id="128574"/>
    <lineage>
        <taxon>Bacteria</taxon>
        <taxon>Bacillati</taxon>
        <taxon>Bacillota</taxon>
        <taxon>Bacilli</taxon>
        <taxon>Bacillales</taxon>
        <taxon>Paenibacillaceae</taxon>
        <taxon>Paenibacillus</taxon>
    </lineage>
</organism>
<dbReference type="EMBL" id="JAUSWA010000001">
    <property type="protein sequence ID" value="MDQ0492127.1"/>
    <property type="molecule type" value="Genomic_DNA"/>
</dbReference>
<evidence type="ECO:0000256" key="1">
    <source>
        <dbReference type="SAM" id="MobiDB-lite"/>
    </source>
</evidence>
<gene>
    <name evidence="2" type="ORF">QOZ95_000274</name>
</gene>
<reference evidence="2 3" key="1">
    <citation type="submission" date="2023-07" db="EMBL/GenBank/DDBJ databases">
        <title>Genomic Encyclopedia of Type Strains, Phase IV (KMG-IV): sequencing the most valuable type-strain genomes for metagenomic binning, comparative biology and taxonomic classification.</title>
        <authorList>
            <person name="Goeker M."/>
        </authorList>
    </citation>
    <scope>NUCLEOTIDE SEQUENCE [LARGE SCALE GENOMIC DNA]</scope>
    <source>
        <strain evidence="2 3">DSM 14914</strain>
    </source>
</reference>
<sequence>MVGWCGGELVMTCTALVVAATRTDHSSDRCCLEHASHKGLKHDFTPPLKTNREAGSSGKLGIV</sequence>
<protein>
    <recommendedName>
        <fullName evidence="4">Secreted protein</fullName>
    </recommendedName>
</protein>
<evidence type="ECO:0000313" key="2">
    <source>
        <dbReference type="EMBL" id="MDQ0492127.1"/>
    </source>
</evidence>
<evidence type="ECO:0000313" key="3">
    <source>
        <dbReference type="Proteomes" id="UP001242811"/>
    </source>
</evidence>
<proteinExistence type="predicted"/>
<name>A0ABU0KRR3_9BACL</name>
<comment type="caution">
    <text evidence="2">The sequence shown here is derived from an EMBL/GenBank/DDBJ whole genome shotgun (WGS) entry which is preliminary data.</text>
</comment>
<feature type="region of interest" description="Disordered" evidence="1">
    <location>
        <begin position="42"/>
        <end position="63"/>
    </location>
</feature>
<dbReference type="Proteomes" id="UP001242811">
    <property type="component" value="Unassembled WGS sequence"/>
</dbReference>
<evidence type="ECO:0008006" key="4">
    <source>
        <dbReference type="Google" id="ProtNLM"/>
    </source>
</evidence>
<keyword evidence="3" id="KW-1185">Reference proteome</keyword>